<feature type="transmembrane region" description="Helical" evidence="1">
    <location>
        <begin position="150"/>
        <end position="172"/>
    </location>
</feature>
<reference evidence="3" key="2">
    <citation type="submission" date="2020-09" db="EMBL/GenBank/DDBJ databases">
        <authorList>
            <person name="Sun Q."/>
            <person name="Kim S."/>
        </authorList>
    </citation>
    <scope>NUCLEOTIDE SEQUENCE</scope>
    <source>
        <strain evidence="3">KCTC 42650</strain>
    </source>
</reference>
<feature type="transmembrane region" description="Helical" evidence="1">
    <location>
        <begin position="184"/>
        <end position="208"/>
    </location>
</feature>
<dbReference type="AlphaFoldDB" id="A0A8J3GYT3"/>
<accession>A0A8J3GYT3</accession>
<keyword evidence="4" id="KW-1185">Reference proteome</keyword>
<dbReference type="GO" id="GO:0016020">
    <property type="term" value="C:membrane"/>
    <property type="evidence" value="ECO:0007669"/>
    <property type="project" value="InterPro"/>
</dbReference>
<feature type="domain" description="EamA" evidence="2">
    <location>
        <begin position="154"/>
        <end position="283"/>
    </location>
</feature>
<feature type="transmembrane region" description="Helical" evidence="1">
    <location>
        <begin position="127"/>
        <end position="144"/>
    </location>
</feature>
<evidence type="ECO:0000313" key="3">
    <source>
        <dbReference type="EMBL" id="GHF59400.1"/>
    </source>
</evidence>
<sequence>MSTTTPRNLTGMVFVFIAGVLWSTVGLGIRLIEEAVVWQILLYRSLGLAALLYVVIRLRSGQGPFTMARRAGLPGLVAALALVAAYTGAIYAIQNTSVANAMLLFACSPLLAAVLGWVWLGERVRPQTWAAMAVAGCGIAVMVWDKTGTAAWGGNLAALGSALGFAIFTVALRWGKEGEMMPSVFLSGLLAVVITAVVCLGSDLPLVLSPRDSAIAFGMGVVQVGAGMTLYTIGSKTVPAVELTILSMAEVLLGPVWVWLFLGETATRYTLIGGAILLLAIAGNAISGARRKPPPGIV</sequence>
<dbReference type="EMBL" id="BNCJ01000010">
    <property type="protein sequence ID" value="GHF59400.1"/>
    <property type="molecule type" value="Genomic_DNA"/>
</dbReference>
<evidence type="ECO:0000256" key="1">
    <source>
        <dbReference type="SAM" id="Phobius"/>
    </source>
</evidence>
<dbReference type="InterPro" id="IPR000620">
    <property type="entry name" value="EamA_dom"/>
</dbReference>
<keyword evidence="1" id="KW-0472">Membrane</keyword>
<feature type="transmembrane region" description="Helical" evidence="1">
    <location>
        <begin position="214"/>
        <end position="233"/>
    </location>
</feature>
<dbReference type="Pfam" id="PF00892">
    <property type="entry name" value="EamA"/>
    <property type="match status" value="2"/>
</dbReference>
<evidence type="ECO:0000259" key="2">
    <source>
        <dbReference type="Pfam" id="PF00892"/>
    </source>
</evidence>
<dbReference type="RefSeq" id="WP_189681269.1">
    <property type="nucleotide sequence ID" value="NZ_BNCJ01000010.1"/>
</dbReference>
<dbReference type="Proteomes" id="UP000626220">
    <property type="component" value="Unassembled WGS sequence"/>
</dbReference>
<feature type="transmembrane region" description="Helical" evidence="1">
    <location>
        <begin position="38"/>
        <end position="59"/>
    </location>
</feature>
<dbReference type="InterPro" id="IPR037185">
    <property type="entry name" value="EmrE-like"/>
</dbReference>
<gene>
    <name evidence="3" type="ORF">GCM10017056_33720</name>
</gene>
<dbReference type="PANTHER" id="PTHR22911">
    <property type="entry name" value="ACYL-MALONYL CONDENSING ENZYME-RELATED"/>
    <property type="match status" value="1"/>
</dbReference>
<feature type="transmembrane region" description="Helical" evidence="1">
    <location>
        <begin position="99"/>
        <end position="120"/>
    </location>
</feature>
<comment type="caution">
    <text evidence="3">The sequence shown here is derived from an EMBL/GenBank/DDBJ whole genome shotgun (WGS) entry which is preliminary data.</text>
</comment>
<feature type="transmembrane region" description="Helical" evidence="1">
    <location>
        <begin position="12"/>
        <end position="32"/>
    </location>
</feature>
<keyword evidence="1" id="KW-1133">Transmembrane helix</keyword>
<dbReference type="PANTHER" id="PTHR22911:SF135">
    <property type="entry name" value="BLR4310 PROTEIN"/>
    <property type="match status" value="1"/>
</dbReference>
<feature type="transmembrane region" description="Helical" evidence="1">
    <location>
        <begin position="240"/>
        <end position="260"/>
    </location>
</feature>
<name>A0A8J3GYT3_9RHOB</name>
<keyword evidence="1" id="KW-0812">Transmembrane</keyword>
<protein>
    <submittedName>
        <fullName evidence="3">Membrane protein</fullName>
    </submittedName>
</protein>
<feature type="transmembrane region" description="Helical" evidence="1">
    <location>
        <begin position="266"/>
        <end position="286"/>
    </location>
</feature>
<feature type="transmembrane region" description="Helical" evidence="1">
    <location>
        <begin position="71"/>
        <end position="93"/>
    </location>
</feature>
<proteinExistence type="predicted"/>
<dbReference type="SUPFAM" id="SSF103481">
    <property type="entry name" value="Multidrug resistance efflux transporter EmrE"/>
    <property type="match status" value="2"/>
</dbReference>
<feature type="domain" description="EamA" evidence="2">
    <location>
        <begin position="10"/>
        <end position="143"/>
    </location>
</feature>
<evidence type="ECO:0000313" key="4">
    <source>
        <dbReference type="Proteomes" id="UP000626220"/>
    </source>
</evidence>
<reference evidence="3" key="1">
    <citation type="journal article" date="2014" name="Int. J. Syst. Evol. Microbiol.">
        <title>Complete genome sequence of Corynebacterium casei LMG S-19264T (=DSM 44701T), isolated from a smear-ripened cheese.</title>
        <authorList>
            <consortium name="US DOE Joint Genome Institute (JGI-PGF)"/>
            <person name="Walter F."/>
            <person name="Albersmeier A."/>
            <person name="Kalinowski J."/>
            <person name="Ruckert C."/>
        </authorList>
    </citation>
    <scope>NUCLEOTIDE SEQUENCE</scope>
    <source>
        <strain evidence="3">KCTC 42650</strain>
    </source>
</reference>
<organism evidence="3 4">
    <name type="scientific">Seohaeicola zhoushanensis</name>
    <dbReference type="NCBI Taxonomy" id="1569283"/>
    <lineage>
        <taxon>Bacteria</taxon>
        <taxon>Pseudomonadati</taxon>
        <taxon>Pseudomonadota</taxon>
        <taxon>Alphaproteobacteria</taxon>
        <taxon>Rhodobacterales</taxon>
        <taxon>Roseobacteraceae</taxon>
        <taxon>Seohaeicola</taxon>
    </lineage>
</organism>